<evidence type="ECO:0000256" key="1">
    <source>
        <dbReference type="ARBA" id="ARBA00022448"/>
    </source>
</evidence>
<sequence length="569" mass="63451">MEIMLFSNLAGIVVTYVLTVFIGLLLGRYMYKVYSGERHWSDALFEPVERLIFRLCRIRTKEEFDWKENMKMMLSMNLIWFILSMLLLTNMKWLPLNPNHIPSMSPDLAFNTAISFIVNCNLQTYIPETQISYLGQIWLIFLHFVSAATGMAACIHIFRAFRERSLSSIGNFNVYFVRSITRILLPLSLLLSVVFIWRGMPMNFASNQHIITLEHHKQTIAEGPVAAFVPIKHLGTNGGGFFNANSAHPFENPDYLTNMLEMIVQAVIPIGLVFTFGYFIRNRKFAWIIFGVMTMGFLLLVVPNVWMEIQGNPAIRALGIDHRLGNMEGKEVRLGAAASGYWSVITTVISTGSANAMLGSYMPLSGMNMLFGMMVNAFYGGVGAGFINFFIYLILAAFIAGMMVGRTPEFLGKKIEAREMKIAALLVLLHPFLILIATAWATYLYLHHPEAHSWIMNAGPHGFTAMLYEYTSAAANNGSAFAELSANNSWWNISTGIVLILGRYPSIIGGVAIAGLLGRKQYIPQSAGSLRVDSYTFGVVVFAVIVIIAALSFFPALSVGPIAEFFLIH</sequence>
<evidence type="ECO:0000256" key="7">
    <source>
        <dbReference type="ARBA" id="ARBA00023065"/>
    </source>
</evidence>
<reference evidence="10 11" key="1">
    <citation type="submission" date="2017-11" db="EMBL/GenBank/DDBJ databases">
        <title>Genomic Encyclopedia of Archaeal and Bacterial Type Strains, Phase II (KMG-II): From Individual Species to Whole Genera.</title>
        <authorList>
            <person name="Goeker M."/>
        </authorList>
    </citation>
    <scope>NUCLEOTIDE SEQUENCE [LARGE SCALE GENOMIC DNA]</scope>
    <source>
        <strain evidence="10 11">DSM 27268</strain>
    </source>
</reference>
<gene>
    <name evidence="9" type="primary">kdpA</name>
    <name evidence="10" type="ORF">BXY57_1429</name>
</gene>
<comment type="caution">
    <text evidence="10">The sequence shown here is derived from an EMBL/GenBank/DDBJ whole genome shotgun (WGS) entry which is preliminary data.</text>
</comment>
<feature type="transmembrane region" description="Helical" evidence="9">
    <location>
        <begin position="537"/>
        <end position="557"/>
    </location>
</feature>
<keyword evidence="11" id="KW-1185">Reference proteome</keyword>
<evidence type="ECO:0000256" key="9">
    <source>
        <dbReference type="HAMAP-Rule" id="MF_00275"/>
    </source>
</evidence>
<feature type="transmembrane region" description="Helical" evidence="9">
    <location>
        <begin position="262"/>
        <end position="280"/>
    </location>
</feature>
<comment type="function">
    <text evidence="9">Part of the high-affinity ATP-driven potassium transport (or Kdp) system, which catalyzes the hydrolysis of ATP coupled with the electrogenic transport of potassium into the cytoplasm. This subunit binds the extracellular potassium ions and delivers the ions to the membrane domain of KdpB through an intramembrane tunnel.</text>
</comment>
<feature type="transmembrane region" description="Helical" evidence="9">
    <location>
        <begin position="179"/>
        <end position="197"/>
    </location>
</feature>
<feature type="transmembrane region" description="Helical" evidence="9">
    <location>
        <begin position="137"/>
        <end position="158"/>
    </location>
</feature>
<feature type="transmembrane region" description="Helical" evidence="9">
    <location>
        <begin position="377"/>
        <end position="401"/>
    </location>
</feature>
<dbReference type="AlphaFoldDB" id="A0A2M9CVL9"/>
<proteinExistence type="inferred from homology"/>
<feature type="transmembrane region" description="Helical" evidence="9">
    <location>
        <begin position="287"/>
        <end position="306"/>
    </location>
</feature>
<dbReference type="HAMAP" id="MF_00275">
    <property type="entry name" value="KdpA"/>
    <property type="match status" value="1"/>
</dbReference>
<dbReference type="RefSeq" id="WP_245860683.1">
    <property type="nucleotide sequence ID" value="NZ_PGFG01000001.1"/>
</dbReference>
<name>A0A2M9CVL9_9BACT</name>
<comment type="subcellular location">
    <subcellularLocation>
        <location evidence="9">Cell membrane</location>
        <topology evidence="9">Multi-pass membrane protein</topology>
    </subcellularLocation>
</comment>
<feature type="transmembrane region" description="Helical" evidence="9">
    <location>
        <begin position="493"/>
        <end position="517"/>
    </location>
</feature>
<dbReference type="PIRSF" id="PIRSF001294">
    <property type="entry name" value="K_ATPaseA"/>
    <property type="match status" value="1"/>
</dbReference>
<keyword evidence="6 9" id="KW-1133">Transmembrane helix</keyword>
<keyword evidence="1 9" id="KW-0813">Transport</keyword>
<feature type="transmembrane region" description="Helical" evidence="9">
    <location>
        <begin position="6"/>
        <end position="26"/>
    </location>
</feature>
<evidence type="ECO:0000256" key="8">
    <source>
        <dbReference type="ARBA" id="ARBA00023136"/>
    </source>
</evidence>
<accession>A0A2M9CVL9</accession>
<dbReference type="GO" id="GO:0008556">
    <property type="term" value="F:P-type potassium transmembrane transporter activity"/>
    <property type="evidence" value="ECO:0007669"/>
    <property type="project" value="InterPro"/>
</dbReference>
<keyword evidence="3 9" id="KW-0633">Potassium transport</keyword>
<keyword evidence="2 9" id="KW-1003">Cell membrane</keyword>
<dbReference type="PANTHER" id="PTHR30607:SF2">
    <property type="entry name" value="POTASSIUM-TRANSPORTING ATPASE POTASSIUM-BINDING SUBUNIT"/>
    <property type="match status" value="1"/>
</dbReference>
<dbReference type="GO" id="GO:0005886">
    <property type="term" value="C:plasma membrane"/>
    <property type="evidence" value="ECO:0007669"/>
    <property type="project" value="UniProtKB-SubCell"/>
</dbReference>
<dbReference type="Proteomes" id="UP000230000">
    <property type="component" value="Unassembled WGS sequence"/>
</dbReference>
<dbReference type="Pfam" id="PF03814">
    <property type="entry name" value="KdpA"/>
    <property type="match status" value="1"/>
</dbReference>
<evidence type="ECO:0000256" key="5">
    <source>
        <dbReference type="ARBA" id="ARBA00022958"/>
    </source>
</evidence>
<feature type="transmembrane region" description="Helical" evidence="9">
    <location>
        <begin position="422"/>
        <end position="446"/>
    </location>
</feature>
<dbReference type="EMBL" id="PGFG01000001">
    <property type="protein sequence ID" value="PJJ75838.1"/>
    <property type="molecule type" value="Genomic_DNA"/>
</dbReference>
<evidence type="ECO:0000256" key="2">
    <source>
        <dbReference type="ARBA" id="ARBA00022475"/>
    </source>
</evidence>
<keyword evidence="4 9" id="KW-0812">Transmembrane</keyword>
<evidence type="ECO:0000313" key="11">
    <source>
        <dbReference type="Proteomes" id="UP000230000"/>
    </source>
</evidence>
<dbReference type="InterPro" id="IPR004623">
    <property type="entry name" value="KdpA"/>
</dbReference>
<protein>
    <recommendedName>
        <fullName evidence="9">Potassium-transporting ATPase potassium-binding subunit</fullName>
    </recommendedName>
    <alternativeName>
        <fullName evidence="9">ATP phosphohydrolase [potassium-transporting] A chain</fullName>
    </alternativeName>
    <alternativeName>
        <fullName evidence="9">Potassium-binding and translocating subunit A</fullName>
    </alternativeName>
    <alternativeName>
        <fullName evidence="9">Potassium-translocating ATPase A chain</fullName>
    </alternativeName>
</protein>
<feature type="transmembrane region" description="Helical" evidence="9">
    <location>
        <begin position="74"/>
        <end position="94"/>
    </location>
</feature>
<evidence type="ECO:0000256" key="6">
    <source>
        <dbReference type="ARBA" id="ARBA00022989"/>
    </source>
</evidence>
<dbReference type="GO" id="GO:0030955">
    <property type="term" value="F:potassium ion binding"/>
    <property type="evidence" value="ECO:0007669"/>
    <property type="project" value="UniProtKB-UniRule"/>
</dbReference>
<comment type="similarity">
    <text evidence="9">Belongs to the KdpA family.</text>
</comment>
<evidence type="ECO:0000256" key="4">
    <source>
        <dbReference type="ARBA" id="ARBA00022692"/>
    </source>
</evidence>
<evidence type="ECO:0000256" key="3">
    <source>
        <dbReference type="ARBA" id="ARBA00022538"/>
    </source>
</evidence>
<comment type="subunit">
    <text evidence="9">The system is composed of three essential subunits: KdpA, KdpB and KdpC.</text>
</comment>
<dbReference type="NCBIfam" id="TIGR00680">
    <property type="entry name" value="kdpA"/>
    <property type="match status" value="1"/>
</dbReference>
<keyword evidence="8 9" id="KW-0472">Membrane</keyword>
<keyword evidence="7 9" id="KW-0406">Ion transport</keyword>
<evidence type="ECO:0000313" key="10">
    <source>
        <dbReference type="EMBL" id="PJJ75838.1"/>
    </source>
</evidence>
<keyword evidence="5 9" id="KW-0630">Potassium</keyword>
<organism evidence="10 11">
    <name type="scientific">Thermoflavifilum aggregans</name>
    <dbReference type="NCBI Taxonomy" id="454188"/>
    <lineage>
        <taxon>Bacteria</taxon>
        <taxon>Pseudomonadati</taxon>
        <taxon>Bacteroidota</taxon>
        <taxon>Chitinophagia</taxon>
        <taxon>Chitinophagales</taxon>
        <taxon>Chitinophagaceae</taxon>
        <taxon>Thermoflavifilum</taxon>
    </lineage>
</organism>
<dbReference type="PANTHER" id="PTHR30607">
    <property type="entry name" value="POTASSIUM-TRANSPORTING ATPASE A CHAIN"/>
    <property type="match status" value="1"/>
</dbReference>